<keyword evidence="6 10" id="KW-1133">Transmembrane helix</keyword>
<evidence type="ECO:0000259" key="11">
    <source>
        <dbReference type="Pfam" id="PF02714"/>
    </source>
</evidence>
<evidence type="ECO:0000256" key="10">
    <source>
        <dbReference type="SAM" id="Phobius"/>
    </source>
</evidence>
<dbReference type="InterPro" id="IPR027815">
    <property type="entry name" value="CSC1/OSCA1-like_cyt"/>
</dbReference>
<dbReference type="Pfam" id="PF13967">
    <property type="entry name" value="RSN1_TM"/>
    <property type="match status" value="1"/>
</dbReference>
<organism evidence="14 15">
    <name type="scientific">Cuscuta epithymum</name>
    <dbReference type="NCBI Taxonomy" id="186058"/>
    <lineage>
        <taxon>Eukaryota</taxon>
        <taxon>Viridiplantae</taxon>
        <taxon>Streptophyta</taxon>
        <taxon>Embryophyta</taxon>
        <taxon>Tracheophyta</taxon>
        <taxon>Spermatophyta</taxon>
        <taxon>Magnoliopsida</taxon>
        <taxon>eudicotyledons</taxon>
        <taxon>Gunneridae</taxon>
        <taxon>Pentapetalae</taxon>
        <taxon>asterids</taxon>
        <taxon>lamiids</taxon>
        <taxon>Solanales</taxon>
        <taxon>Convolvulaceae</taxon>
        <taxon>Cuscuteae</taxon>
        <taxon>Cuscuta</taxon>
        <taxon>Cuscuta subgen. Cuscuta</taxon>
    </lineage>
</organism>
<comment type="subcellular location">
    <subcellularLocation>
        <location evidence="1">Membrane</location>
        <topology evidence="1">Multi-pass membrane protein</topology>
    </subcellularLocation>
</comment>
<dbReference type="PANTHER" id="PTHR13018:SF98">
    <property type="entry name" value="TO DEHYDRATION PROTEIN, PUTATIVE, EXPRESSED-RELATED"/>
    <property type="match status" value="1"/>
</dbReference>
<dbReference type="PANTHER" id="PTHR13018">
    <property type="entry name" value="PROBABLE MEMBRANE PROTEIN DUF221-RELATED"/>
    <property type="match status" value="1"/>
</dbReference>
<feature type="domain" description="CSC1/OSCA1-like cytosolic" evidence="13">
    <location>
        <begin position="144"/>
        <end position="303"/>
    </location>
</feature>
<evidence type="ECO:0000256" key="9">
    <source>
        <dbReference type="ARBA" id="ARBA00023303"/>
    </source>
</evidence>
<dbReference type="InterPro" id="IPR045122">
    <property type="entry name" value="Csc1-like"/>
</dbReference>
<keyword evidence="4 10" id="KW-0812">Transmembrane</keyword>
<evidence type="ECO:0000256" key="4">
    <source>
        <dbReference type="ARBA" id="ARBA00022692"/>
    </source>
</evidence>
<reference evidence="14" key="1">
    <citation type="submission" date="2022-07" db="EMBL/GenBank/DDBJ databases">
        <authorList>
            <person name="Macas J."/>
            <person name="Novak P."/>
            <person name="Neumann P."/>
        </authorList>
    </citation>
    <scope>NUCLEOTIDE SEQUENCE</scope>
</reference>
<protein>
    <recommendedName>
        <fullName evidence="16">CSC1-like protein</fullName>
    </recommendedName>
</protein>
<feature type="domain" description="CSC1/OSCA1-like N-terminal transmembrane" evidence="12">
    <location>
        <begin position="13"/>
        <end position="112"/>
    </location>
</feature>
<dbReference type="InterPro" id="IPR032880">
    <property type="entry name" value="CSC1/OSCA1-like_N"/>
</dbReference>
<proteinExistence type="inferred from homology"/>
<feature type="transmembrane region" description="Helical" evidence="10">
    <location>
        <begin position="91"/>
        <end position="110"/>
    </location>
</feature>
<keyword evidence="7" id="KW-0406">Ion transport</keyword>
<evidence type="ECO:0008006" key="16">
    <source>
        <dbReference type="Google" id="ProtNLM"/>
    </source>
</evidence>
<evidence type="ECO:0000256" key="3">
    <source>
        <dbReference type="ARBA" id="ARBA00022448"/>
    </source>
</evidence>
<feature type="transmembrane region" description="Helical" evidence="10">
    <location>
        <begin position="453"/>
        <end position="473"/>
    </location>
</feature>
<comment type="similarity">
    <text evidence="2">Belongs to the CSC1 (TC 1.A.17) family.</text>
</comment>
<evidence type="ECO:0000256" key="2">
    <source>
        <dbReference type="ARBA" id="ARBA00007779"/>
    </source>
</evidence>
<evidence type="ECO:0000256" key="1">
    <source>
        <dbReference type="ARBA" id="ARBA00004141"/>
    </source>
</evidence>
<dbReference type="GO" id="GO:0005886">
    <property type="term" value="C:plasma membrane"/>
    <property type="evidence" value="ECO:0007669"/>
    <property type="project" value="TreeGrafter"/>
</dbReference>
<evidence type="ECO:0000259" key="12">
    <source>
        <dbReference type="Pfam" id="PF13967"/>
    </source>
</evidence>
<sequence>MYSSSQQISQLLALKMKESKLIKHAGLDSTVFLRIYILGLKIFGPTTIVVILFLVPVNASDVTLSFLSKDLVVSEIDNFSISNVSPRSTKFFVHIGMEYLFTFWTCLLLYKEYETVTSMRSKFLASRDGDIEEANGRLTNHPEQFTVLVRNIPRDSSDKSVSKTVGNYFKENYPHEYLCHHVVYDVKSIVKLVKKRHSFGNMMDRYSKKGNDTLSRRSGFLGLFGKQQTYLEYYQDQTEKLDKKLKKKREKILEGPEYMHATAFVTFKTRWGAAVCAQTQIDQNPLLWLTSRAPEPRDIEWKNLSISPLSITFRRIFIAILLFALISFYMIPIAFVQSLANLEGLEKAAPFLRPLIEWKVIKSFLQGFVPGVALKIFMLILPDILLVMSKIEGHVALSAIEREAAEKYYYFILINVFLGNIVLGTAFQQLHAFLSQSASQIPRNVGVSIPMKATFFITYIMVDGWAVVAAEILRLKALVMYHLKNMFAKTKRDRDNAMYPGGVEFHKTLSTLQLYFLLGSVYAVVTPILLPFIIVFFILAYFVFRHQVINVYHQEYESAAAFWPDVHGRIVASLIISQLLLMGLLSTKKAAKSTPLLLLLPFFTFAFHKYCKSRFEPAFKKYPLKEAMAKDRSNGEADLKKYQDKYLNPVLLPF</sequence>
<keyword evidence="5" id="KW-0106">Calcium</keyword>
<dbReference type="AlphaFoldDB" id="A0AAV0CV89"/>
<name>A0AAV0CV89_9ASTE</name>
<feature type="transmembrane region" description="Helical" evidence="10">
    <location>
        <begin position="316"/>
        <end position="340"/>
    </location>
</feature>
<comment type="caution">
    <text evidence="14">The sequence shown here is derived from an EMBL/GenBank/DDBJ whole genome shotgun (WGS) entry which is preliminary data.</text>
</comment>
<keyword evidence="15" id="KW-1185">Reference proteome</keyword>
<feature type="domain" description="CSC1/OSCA1-like 7TM region" evidence="11">
    <location>
        <begin position="314"/>
        <end position="585"/>
    </location>
</feature>
<dbReference type="Pfam" id="PF14703">
    <property type="entry name" value="PHM7_cyt"/>
    <property type="match status" value="1"/>
</dbReference>
<evidence type="ECO:0000313" key="15">
    <source>
        <dbReference type="Proteomes" id="UP001152523"/>
    </source>
</evidence>
<accession>A0AAV0CV89</accession>
<feature type="transmembrane region" description="Helical" evidence="10">
    <location>
        <begin position="514"/>
        <end position="544"/>
    </location>
</feature>
<dbReference type="InterPro" id="IPR003864">
    <property type="entry name" value="CSC1/OSCA1-like_7TM"/>
</dbReference>
<keyword evidence="8 10" id="KW-0472">Membrane</keyword>
<keyword evidence="3" id="KW-0813">Transport</keyword>
<feature type="transmembrane region" description="Helical" evidence="10">
    <location>
        <begin position="408"/>
        <end position="433"/>
    </location>
</feature>
<feature type="transmembrane region" description="Helical" evidence="10">
    <location>
        <begin position="31"/>
        <end position="55"/>
    </location>
</feature>
<feature type="transmembrane region" description="Helical" evidence="10">
    <location>
        <begin position="360"/>
        <end position="387"/>
    </location>
</feature>
<evidence type="ECO:0000256" key="6">
    <source>
        <dbReference type="ARBA" id="ARBA00022989"/>
    </source>
</evidence>
<gene>
    <name evidence="14" type="ORF">CEPIT_LOCUS9682</name>
</gene>
<dbReference type="EMBL" id="CAMAPF010000055">
    <property type="protein sequence ID" value="CAH9086065.1"/>
    <property type="molecule type" value="Genomic_DNA"/>
</dbReference>
<evidence type="ECO:0000256" key="5">
    <source>
        <dbReference type="ARBA" id="ARBA00022837"/>
    </source>
</evidence>
<evidence type="ECO:0000256" key="8">
    <source>
        <dbReference type="ARBA" id="ARBA00023136"/>
    </source>
</evidence>
<evidence type="ECO:0000313" key="14">
    <source>
        <dbReference type="EMBL" id="CAH9086065.1"/>
    </source>
</evidence>
<dbReference type="GO" id="GO:0005227">
    <property type="term" value="F:calcium-activated cation channel activity"/>
    <property type="evidence" value="ECO:0007669"/>
    <property type="project" value="InterPro"/>
</dbReference>
<keyword evidence="9" id="KW-0407">Ion channel</keyword>
<evidence type="ECO:0000256" key="7">
    <source>
        <dbReference type="ARBA" id="ARBA00023065"/>
    </source>
</evidence>
<evidence type="ECO:0000259" key="13">
    <source>
        <dbReference type="Pfam" id="PF14703"/>
    </source>
</evidence>
<dbReference type="Pfam" id="PF02714">
    <property type="entry name" value="RSN1_7TM"/>
    <property type="match status" value="1"/>
</dbReference>
<dbReference type="Proteomes" id="UP001152523">
    <property type="component" value="Unassembled WGS sequence"/>
</dbReference>